<dbReference type="Gene3D" id="1.10.8.460">
    <property type="entry name" value="ppGaNTase-T1 linker domain-like"/>
    <property type="match status" value="1"/>
</dbReference>
<dbReference type="InterPro" id="IPR027791">
    <property type="entry name" value="Galactosyl_T_C"/>
</dbReference>
<reference evidence="5 6" key="1">
    <citation type="journal article" date="2017" name="Curr. Biol.">
        <title>The Evolution of Venom by Co-option of Single-Copy Genes.</title>
        <authorList>
            <person name="Martinson E.O."/>
            <person name="Mrinalini"/>
            <person name="Kelkar Y.D."/>
            <person name="Chang C.H."/>
            <person name="Werren J.H."/>
        </authorList>
    </citation>
    <scope>NUCLEOTIDE SEQUENCE [LARGE SCALE GENOMIC DNA]</scope>
    <source>
        <strain evidence="5 6">Alberta</strain>
        <tissue evidence="5">Whole body</tissue>
    </source>
</reference>
<dbReference type="STRING" id="543379.A0A232EFT8"/>
<dbReference type="InterPro" id="IPR029044">
    <property type="entry name" value="Nucleotide-diphossugar_trans"/>
</dbReference>
<organism evidence="5 6">
    <name type="scientific">Trichomalopsis sarcophagae</name>
    <dbReference type="NCBI Taxonomy" id="543379"/>
    <lineage>
        <taxon>Eukaryota</taxon>
        <taxon>Metazoa</taxon>
        <taxon>Ecdysozoa</taxon>
        <taxon>Arthropoda</taxon>
        <taxon>Hexapoda</taxon>
        <taxon>Insecta</taxon>
        <taxon>Pterygota</taxon>
        <taxon>Neoptera</taxon>
        <taxon>Endopterygota</taxon>
        <taxon>Hymenoptera</taxon>
        <taxon>Apocrita</taxon>
        <taxon>Proctotrupomorpha</taxon>
        <taxon>Chalcidoidea</taxon>
        <taxon>Pteromalidae</taxon>
        <taxon>Pteromalinae</taxon>
        <taxon>Trichomalopsis</taxon>
    </lineage>
</organism>
<feature type="non-terminal residue" evidence="5">
    <location>
        <position position="1"/>
    </location>
</feature>
<dbReference type="GO" id="GO:0006493">
    <property type="term" value="P:protein O-linked glycosylation"/>
    <property type="evidence" value="ECO:0007669"/>
    <property type="project" value="TreeGrafter"/>
</dbReference>
<dbReference type="Gene3D" id="3.90.550.10">
    <property type="entry name" value="Spore Coat Polysaccharide Biosynthesis Protein SpsA, Chain A"/>
    <property type="match status" value="2"/>
</dbReference>
<dbReference type="GO" id="GO:0005794">
    <property type="term" value="C:Golgi apparatus"/>
    <property type="evidence" value="ECO:0007669"/>
    <property type="project" value="TreeGrafter"/>
</dbReference>
<dbReference type="GO" id="GO:0004653">
    <property type="term" value="F:polypeptide N-acetylgalactosaminyltransferase activity"/>
    <property type="evidence" value="ECO:0007669"/>
    <property type="project" value="TreeGrafter"/>
</dbReference>
<keyword evidence="6" id="KW-1185">Reference proteome</keyword>
<keyword evidence="1" id="KW-0808">Transferase</keyword>
<dbReference type="InterPro" id="IPR035992">
    <property type="entry name" value="Ricin_B-like_lectins"/>
</dbReference>
<dbReference type="Proteomes" id="UP000215335">
    <property type="component" value="Unassembled WGS sequence"/>
</dbReference>
<evidence type="ECO:0000256" key="1">
    <source>
        <dbReference type="ARBA" id="ARBA00022679"/>
    </source>
</evidence>
<dbReference type="SUPFAM" id="SSF50370">
    <property type="entry name" value="Ricin B-like lectins"/>
    <property type="match status" value="2"/>
</dbReference>
<evidence type="ECO:0000313" key="5">
    <source>
        <dbReference type="EMBL" id="OXU17229.1"/>
    </source>
</evidence>
<evidence type="ECO:0000259" key="4">
    <source>
        <dbReference type="SMART" id="SM00458"/>
    </source>
</evidence>
<proteinExistence type="predicted"/>
<dbReference type="GO" id="GO:0030246">
    <property type="term" value="F:carbohydrate binding"/>
    <property type="evidence" value="ECO:0007669"/>
    <property type="project" value="UniProtKB-KW"/>
</dbReference>
<evidence type="ECO:0000256" key="2">
    <source>
        <dbReference type="ARBA" id="ARBA00022734"/>
    </source>
</evidence>
<evidence type="ECO:0000313" key="6">
    <source>
        <dbReference type="Proteomes" id="UP000215335"/>
    </source>
</evidence>
<evidence type="ECO:0000256" key="3">
    <source>
        <dbReference type="ARBA" id="ARBA00023157"/>
    </source>
</evidence>
<comment type="caution">
    <text evidence="5">The sequence shown here is derived from an EMBL/GenBank/DDBJ whole genome shotgun (WGS) entry which is preliminary data.</text>
</comment>
<dbReference type="PANTHER" id="PTHR11675">
    <property type="entry name" value="N-ACETYLGALACTOSAMINYLTRANSFERASE"/>
    <property type="match status" value="1"/>
</dbReference>
<name>A0A232EFT8_9HYME</name>
<feature type="domain" description="Ricin B lectin" evidence="4">
    <location>
        <begin position="220"/>
        <end position="331"/>
    </location>
</feature>
<dbReference type="Gene3D" id="2.80.10.50">
    <property type="match status" value="1"/>
</dbReference>
<protein>
    <recommendedName>
        <fullName evidence="4">Ricin B lectin domain-containing protein</fullName>
    </recommendedName>
</protein>
<dbReference type="AlphaFoldDB" id="A0A232EFT8"/>
<keyword evidence="3" id="KW-1015">Disulfide bond</keyword>
<keyword evidence="2" id="KW-0430">Lectin</keyword>
<accession>A0A232EFT8</accession>
<dbReference type="EMBL" id="NNAY01004927">
    <property type="protein sequence ID" value="OXU17229.1"/>
    <property type="molecule type" value="Genomic_DNA"/>
</dbReference>
<dbReference type="SUPFAM" id="SSF53448">
    <property type="entry name" value="Nucleotide-diphospho-sugar transferases"/>
    <property type="match status" value="1"/>
</dbReference>
<feature type="domain" description="Ricin B lectin" evidence="4">
    <location>
        <begin position="345"/>
        <end position="470"/>
    </location>
</feature>
<dbReference type="PANTHER" id="PTHR11675:SF43">
    <property type="entry name" value="POLYPEPTIDE N-ACETYLGALACTOSAMINYLTRANSFERASE 1"/>
    <property type="match status" value="1"/>
</dbReference>
<gene>
    <name evidence="5" type="ORF">TSAR_011404</name>
</gene>
<dbReference type="Pfam" id="PF02709">
    <property type="entry name" value="Glyco_transf_7C"/>
    <property type="match status" value="1"/>
</dbReference>
<sequence>VGHIYRKFFPYAFPSNKNTYLINTARAVHVWMDDYKRLFFLHHKDMEVTNIYRSLILIDWQYQRYRRLNGSQEVARKTAGGLFAIDRKYFWVIGSYDELMDGWGGENLEMSFRIWQCGGSIEIVPCSRVGHIFRDFIPYAFSSNKNTYLINTARAVLVWMDDYKRLFFLHHKNMKGNTKDIGDLTARKKLRERLQCASFKWYLENVYPEKFIPDENVLAYGRVRSPRRNLCLNSMKSYDDSPLLLMVNICQDDLTPEQYFSLDEIGQLRIEDMCATVVEAAFIVEMVSCNTHFEPKKWILTKGNTKDIGDLTARKKLRERLRCASFKWYLENVYPEKFIPDENVLAYGRVRSPHRNLCLNSMKGFTDSPLMLIVNICQDDLTPEQYYSVDKFGQLRKENECAAVVPAIFIVEMVSCNTHFEPTKWILSKYGQIMHVHSGLCLDASRVKIGEVMQARNCSINTPDQQWIFDHYA</sequence>
<dbReference type="Pfam" id="PF00652">
    <property type="entry name" value="Ricin_B_lectin"/>
    <property type="match status" value="1"/>
</dbReference>
<dbReference type="PROSITE" id="PS50231">
    <property type="entry name" value="RICIN_B_LECTIN"/>
    <property type="match status" value="2"/>
</dbReference>
<dbReference type="InterPro" id="IPR000772">
    <property type="entry name" value="Ricin_B_lectin"/>
</dbReference>
<dbReference type="SMART" id="SM00458">
    <property type="entry name" value="RICIN"/>
    <property type="match status" value="2"/>
</dbReference>